<dbReference type="InterPro" id="IPR052035">
    <property type="entry name" value="ZnF_BED_domain_contain"/>
</dbReference>
<evidence type="ECO:0000256" key="2">
    <source>
        <dbReference type="ARBA" id="ARBA00022723"/>
    </source>
</evidence>
<keyword evidence="2" id="KW-0479">Metal-binding</keyword>
<dbReference type="GO" id="GO:0008270">
    <property type="term" value="F:zinc ion binding"/>
    <property type="evidence" value="ECO:0007669"/>
    <property type="project" value="UniProtKB-KW"/>
</dbReference>
<keyword evidence="5" id="KW-0805">Transcription regulation</keyword>
<evidence type="ECO:0000256" key="6">
    <source>
        <dbReference type="ARBA" id="ARBA00023163"/>
    </source>
</evidence>
<dbReference type="AlphaFoldDB" id="A0A9N9PL03"/>
<dbReference type="PANTHER" id="PTHR46481">
    <property type="entry name" value="ZINC FINGER BED DOMAIN-CONTAINING PROTEIN 4"/>
    <property type="match status" value="1"/>
</dbReference>
<dbReference type="SUPFAM" id="SSF53098">
    <property type="entry name" value="Ribonuclease H-like"/>
    <property type="match status" value="1"/>
</dbReference>
<feature type="non-terminal residue" evidence="11">
    <location>
        <position position="263"/>
    </location>
</feature>
<organism evidence="11 12">
    <name type="scientific">Cetraspora pellucida</name>
    <dbReference type="NCBI Taxonomy" id="1433469"/>
    <lineage>
        <taxon>Eukaryota</taxon>
        <taxon>Fungi</taxon>
        <taxon>Fungi incertae sedis</taxon>
        <taxon>Mucoromycota</taxon>
        <taxon>Glomeromycotina</taxon>
        <taxon>Glomeromycetes</taxon>
        <taxon>Diversisporales</taxon>
        <taxon>Gigasporaceae</taxon>
        <taxon>Cetraspora</taxon>
    </lineage>
</organism>
<evidence type="ECO:0000256" key="4">
    <source>
        <dbReference type="ARBA" id="ARBA00022833"/>
    </source>
</evidence>
<comment type="subcellular location">
    <subcellularLocation>
        <location evidence="1">Nucleus</location>
    </subcellularLocation>
</comment>
<keyword evidence="12" id="KW-1185">Reference proteome</keyword>
<evidence type="ECO:0000259" key="10">
    <source>
        <dbReference type="PROSITE" id="PS50808"/>
    </source>
</evidence>
<evidence type="ECO:0000256" key="1">
    <source>
        <dbReference type="ARBA" id="ARBA00004123"/>
    </source>
</evidence>
<feature type="region of interest" description="Disordered" evidence="9">
    <location>
        <begin position="16"/>
        <end position="47"/>
    </location>
</feature>
<evidence type="ECO:0000256" key="9">
    <source>
        <dbReference type="SAM" id="MobiDB-lite"/>
    </source>
</evidence>
<proteinExistence type="predicted"/>
<dbReference type="GO" id="GO:0009791">
    <property type="term" value="P:post-embryonic development"/>
    <property type="evidence" value="ECO:0007669"/>
    <property type="project" value="UniProtKB-ARBA"/>
</dbReference>
<comment type="caution">
    <text evidence="11">The sequence shown here is derived from an EMBL/GenBank/DDBJ whole genome shotgun (WGS) entry which is preliminary data.</text>
</comment>
<dbReference type="GO" id="GO:0003677">
    <property type="term" value="F:DNA binding"/>
    <property type="evidence" value="ECO:0007669"/>
    <property type="project" value="InterPro"/>
</dbReference>
<evidence type="ECO:0000256" key="3">
    <source>
        <dbReference type="ARBA" id="ARBA00022771"/>
    </source>
</evidence>
<dbReference type="SUPFAM" id="SSF57667">
    <property type="entry name" value="beta-beta-alpha zinc fingers"/>
    <property type="match status" value="1"/>
</dbReference>
<accession>A0A9N9PL03</accession>
<dbReference type="GO" id="GO:0005634">
    <property type="term" value="C:nucleus"/>
    <property type="evidence" value="ECO:0007669"/>
    <property type="project" value="UniProtKB-SubCell"/>
</dbReference>
<evidence type="ECO:0000256" key="5">
    <source>
        <dbReference type="ARBA" id="ARBA00023015"/>
    </source>
</evidence>
<sequence>ILHLKMDVIQRNEYYEVTSDPDIPDDEQEEEEDPSLPNQNEQNELQNISSCKSCSAKKRKSPVWPYFDEETEDNPGLPVCKTCSEVFSSTSATSTLRRHLLDKHNIIAPKRGQKLLNPNPHLEIEQKERDSLVQKYNKGPSNQAISKKKDEVKLTLNQVSGKVAFTSDLWTASNGISFLSLTIHYVDTSWKLKCFLLDIIPMKEQHTGINIANALMDILDENCISEKTLALTTDNASSMILCGTIVAEELEEDFNNFDFSHYR</sequence>
<name>A0A9N9PL03_9GLOM</name>
<keyword evidence="7" id="KW-0539">Nucleus</keyword>
<evidence type="ECO:0000313" key="12">
    <source>
        <dbReference type="Proteomes" id="UP000789759"/>
    </source>
</evidence>
<feature type="compositionally biased region" description="Acidic residues" evidence="9">
    <location>
        <begin position="22"/>
        <end position="34"/>
    </location>
</feature>
<protein>
    <submittedName>
        <fullName evidence="11">5766_t:CDS:1</fullName>
    </submittedName>
</protein>
<evidence type="ECO:0000256" key="7">
    <source>
        <dbReference type="ARBA" id="ARBA00023242"/>
    </source>
</evidence>
<dbReference type="OrthoDB" id="2435782at2759"/>
<dbReference type="EMBL" id="CAJVQA010070144">
    <property type="protein sequence ID" value="CAG8833149.1"/>
    <property type="molecule type" value="Genomic_DNA"/>
</dbReference>
<keyword evidence="3 8" id="KW-0863">Zinc-finger</keyword>
<dbReference type="InterPro" id="IPR003656">
    <property type="entry name" value="Znf_BED"/>
</dbReference>
<dbReference type="InterPro" id="IPR036236">
    <property type="entry name" value="Znf_C2H2_sf"/>
</dbReference>
<gene>
    <name evidence="11" type="ORF">CPELLU_LOCUS20938</name>
</gene>
<feature type="non-terminal residue" evidence="11">
    <location>
        <position position="1"/>
    </location>
</feature>
<evidence type="ECO:0000313" key="11">
    <source>
        <dbReference type="EMBL" id="CAG8833149.1"/>
    </source>
</evidence>
<keyword evidence="4" id="KW-0862">Zinc</keyword>
<feature type="domain" description="BED-type" evidence="10">
    <location>
        <begin position="58"/>
        <end position="104"/>
    </location>
</feature>
<keyword evidence="6" id="KW-0804">Transcription</keyword>
<dbReference type="PROSITE" id="PS50808">
    <property type="entry name" value="ZF_BED"/>
    <property type="match status" value="1"/>
</dbReference>
<dbReference type="SMART" id="SM00614">
    <property type="entry name" value="ZnF_BED"/>
    <property type="match status" value="1"/>
</dbReference>
<dbReference type="PANTHER" id="PTHR46481:SF10">
    <property type="entry name" value="ZINC FINGER BED DOMAIN-CONTAINING PROTEIN 39"/>
    <property type="match status" value="1"/>
</dbReference>
<reference evidence="11" key="1">
    <citation type="submission" date="2021-06" db="EMBL/GenBank/DDBJ databases">
        <authorList>
            <person name="Kallberg Y."/>
            <person name="Tangrot J."/>
            <person name="Rosling A."/>
        </authorList>
    </citation>
    <scope>NUCLEOTIDE SEQUENCE</scope>
    <source>
        <strain evidence="11">FL966</strain>
    </source>
</reference>
<dbReference type="Proteomes" id="UP000789759">
    <property type="component" value="Unassembled WGS sequence"/>
</dbReference>
<feature type="compositionally biased region" description="Low complexity" evidence="9">
    <location>
        <begin position="38"/>
        <end position="47"/>
    </location>
</feature>
<dbReference type="InterPro" id="IPR012337">
    <property type="entry name" value="RNaseH-like_sf"/>
</dbReference>
<evidence type="ECO:0000256" key="8">
    <source>
        <dbReference type="PROSITE-ProRule" id="PRU00027"/>
    </source>
</evidence>
<dbReference type="Pfam" id="PF02892">
    <property type="entry name" value="zf-BED"/>
    <property type="match status" value="1"/>
</dbReference>